<organism evidence="11 12">
    <name type="scientific">Brachyspira suanatina</name>
    <dbReference type="NCBI Taxonomy" id="381802"/>
    <lineage>
        <taxon>Bacteria</taxon>
        <taxon>Pseudomonadati</taxon>
        <taxon>Spirochaetota</taxon>
        <taxon>Spirochaetia</taxon>
        <taxon>Brachyspirales</taxon>
        <taxon>Brachyspiraceae</taxon>
        <taxon>Brachyspira</taxon>
    </lineage>
</organism>
<evidence type="ECO:0000256" key="4">
    <source>
        <dbReference type="ARBA" id="ARBA00022475"/>
    </source>
</evidence>
<dbReference type="GO" id="GO:0006811">
    <property type="term" value="P:monoatomic ion transport"/>
    <property type="evidence" value="ECO:0007669"/>
    <property type="project" value="UniProtKB-KW"/>
</dbReference>
<dbReference type="GO" id="GO:0015297">
    <property type="term" value="F:antiporter activity"/>
    <property type="evidence" value="ECO:0007669"/>
    <property type="project" value="UniProtKB-KW"/>
</dbReference>
<dbReference type="Pfam" id="PF01554">
    <property type="entry name" value="MatE"/>
    <property type="match status" value="2"/>
</dbReference>
<feature type="transmembrane region" description="Helical" evidence="10">
    <location>
        <begin position="202"/>
        <end position="222"/>
    </location>
</feature>
<dbReference type="EMBL" id="CVLB01000003">
    <property type="protein sequence ID" value="CRF35079.1"/>
    <property type="molecule type" value="Genomic_DNA"/>
</dbReference>
<keyword evidence="5 10" id="KW-0812">Transmembrane</keyword>
<keyword evidence="3" id="KW-0050">Antiport</keyword>
<evidence type="ECO:0000256" key="7">
    <source>
        <dbReference type="ARBA" id="ARBA00023065"/>
    </source>
</evidence>
<dbReference type="PIRSF" id="PIRSF006603">
    <property type="entry name" value="DinF"/>
    <property type="match status" value="1"/>
</dbReference>
<dbReference type="NCBIfam" id="TIGR00797">
    <property type="entry name" value="matE"/>
    <property type="match status" value="1"/>
</dbReference>
<dbReference type="GO" id="GO:0005886">
    <property type="term" value="C:plasma membrane"/>
    <property type="evidence" value="ECO:0007669"/>
    <property type="project" value="UniProtKB-SubCell"/>
</dbReference>
<dbReference type="AlphaFoldDB" id="A0A0G4K9W4"/>
<feature type="transmembrane region" description="Helical" evidence="10">
    <location>
        <begin position="291"/>
        <end position="311"/>
    </location>
</feature>
<keyword evidence="2" id="KW-0813">Transport</keyword>
<evidence type="ECO:0000256" key="6">
    <source>
        <dbReference type="ARBA" id="ARBA00022989"/>
    </source>
</evidence>
<evidence type="ECO:0000313" key="11">
    <source>
        <dbReference type="EMBL" id="CRF35079.1"/>
    </source>
</evidence>
<proteinExistence type="predicted"/>
<protein>
    <recommendedName>
        <fullName evidence="9">Multidrug-efflux transporter</fullName>
    </recommendedName>
</protein>
<dbReference type="RefSeq" id="WP_048595720.1">
    <property type="nucleotide sequence ID" value="NZ_CVLB01000003.1"/>
</dbReference>
<evidence type="ECO:0000256" key="10">
    <source>
        <dbReference type="SAM" id="Phobius"/>
    </source>
</evidence>
<dbReference type="Proteomes" id="UP000043763">
    <property type="component" value="Unassembled WGS sequence"/>
</dbReference>
<dbReference type="OrthoDB" id="9806302at2"/>
<dbReference type="PANTHER" id="PTHR43298:SF2">
    <property type="entry name" value="FMN_FAD EXPORTER YEEO-RELATED"/>
    <property type="match status" value="1"/>
</dbReference>
<feature type="transmembrane region" description="Helical" evidence="10">
    <location>
        <begin position="419"/>
        <end position="441"/>
    </location>
</feature>
<keyword evidence="6 10" id="KW-1133">Transmembrane helix</keyword>
<evidence type="ECO:0000256" key="1">
    <source>
        <dbReference type="ARBA" id="ARBA00004651"/>
    </source>
</evidence>
<comment type="subcellular location">
    <subcellularLocation>
        <location evidence="1">Cell membrane</location>
        <topology evidence="1">Multi-pass membrane protein</topology>
    </subcellularLocation>
</comment>
<dbReference type="GO" id="GO:0042910">
    <property type="term" value="F:xenobiotic transmembrane transporter activity"/>
    <property type="evidence" value="ECO:0007669"/>
    <property type="project" value="InterPro"/>
</dbReference>
<dbReference type="CDD" id="cd13138">
    <property type="entry name" value="MATE_yoeA_like"/>
    <property type="match status" value="1"/>
</dbReference>
<keyword evidence="8 10" id="KW-0472">Membrane</keyword>
<keyword evidence="12" id="KW-1185">Reference proteome</keyword>
<evidence type="ECO:0000256" key="9">
    <source>
        <dbReference type="ARBA" id="ARBA00031636"/>
    </source>
</evidence>
<evidence type="ECO:0000313" key="12">
    <source>
        <dbReference type="Proteomes" id="UP000043763"/>
    </source>
</evidence>
<feature type="transmembrane region" description="Helical" evidence="10">
    <location>
        <begin position="166"/>
        <end position="182"/>
    </location>
</feature>
<feature type="transmembrane region" description="Helical" evidence="10">
    <location>
        <begin position="92"/>
        <end position="118"/>
    </location>
</feature>
<dbReference type="InterPro" id="IPR050222">
    <property type="entry name" value="MATE_MdtK"/>
</dbReference>
<reference evidence="12" key="1">
    <citation type="submission" date="2015-04" db="EMBL/GenBank/DDBJ databases">
        <authorList>
            <person name="Mushtaq Mamoona"/>
        </authorList>
    </citation>
    <scope>NUCLEOTIDE SEQUENCE [LARGE SCALE GENOMIC DNA]</scope>
    <source>
        <strain evidence="12">AN4859/03</strain>
    </source>
</reference>
<feature type="transmembrane region" description="Helical" evidence="10">
    <location>
        <begin position="55"/>
        <end position="80"/>
    </location>
</feature>
<feature type="transmembrane region" description="Helical" evidence="10">
    <location>
        <begin position="323"/>
        <end position="342"/>
    </location>
</feature>
<feature type="transmembrane region" description="Helical" evidence="10">
    <location>
        <begin position="138"/>
        <end position="159"/>
    </location>
</feature>
<evidence type="ECO:0000256" key="3">
    <source>
        <dbReference type="ARBA" id="ARBA00022449"/>
    </source>
</evidence>
<feature type="transmembrane region" description="Helical" evidence="10">
    <location>
        <begin position="391"/>
        <end position="413"/>
    </location>
</feature>
<keyword evidence="4" id="KW-1003">Cell membrane</keyword>
<feature type="transmembrane region" description="Helical" evidence="10">
    <location>
        <begin position="243"/>
        <end position="265"/>
    </location>
</feature>
<evidence type="ECO:0000256" key="8">
    <source>
        <dbReference type="ARBA" id="ARBA00023136"/>
    </source>
</evidence>
<feature type="transmembrane region" description="Helical" evidence="10">
    <location>
        <begin position="21"/>
        <end position="43"/>
    </location>
</feature>
<evidence type="ECO:0000256" key="2">
    <source>
        <dbReference type="ARBA" id="ARBA00022448"/>
    </source>
</evidence>
<dbReference type="InterPro" id="IPR048279">
    <property type="entry name" value="MdtK-like"/>
</dbReference>
<keyword evidence="7" id="KW-0406">Ion transport</keyword>
<accession>A0A0G4K9W4</accession>
<dbReference type="PANTHER" id="PTHR43298">
    <property type="entry name" value="MULTIDRUG RESISTANCE PROTEIN NORM-RELATED"/>
    <property type="match status" value="1"/>
</dbReference>
<evidence type="ECO:0000256" key="5">
    <source>
        <dbReference type="ARBA" id="ARBA00022692"/>
    </source>
</evidence>
<sequence>MERDKMLELTEGNVSRGLINLVIPMILGNLLNIAYNIVDTIWIGQMIGPKGLGAIAVSFPIILILMAIASGVTVASNILIGQYFGANDKDSVIYVSRVSTTISLITALALAIIGYIFAPAMMRFLNTADSIMEYSVSYFRISMIGFPFMFYYFLVSALLRGIGDTVRPLIFLAISSVLNLILDPLMIKGIGPFPAMGLDGAAYATAFSQFVSVAVSMIYLKMKNSIVKANPFDLAFDLNITKLMFRIGLPFAAMQLIVSVSWLFLNRLINTYGEAASASVAVSMRVDSLSFLPLLALSAGIATMTAQNIGAGKMERVKEIFKAGMILSVGISAFMAIFSVLFPEIIVRMFTKDMSVLKYTKSYIYVVMPSIVMLAVMFTANGVINGAGKTFMLMLFAFCAHIIIRVPLAYMISPQMELWGIWTAMAVSNFFSMSLSLLYYFSNKWKKDANIASHSAAEHNL</sequence>
<feature type="transmembrane region" description="Helical" evidence="10">
    <location>
        <begin position="362"/>
        <end position="384"/>
    </location>
</feature>
<name>A0A0G4K9W4_9SPIR</name>
<dbReference type="InterPro" id="IPR002528">
    <property type="entry name" value="MATE_fam"/>
</dbReference>
<gene>
    <name evidence="11" type="ORF">BRSU_2418</name>
</gene>